<dbReference type="InterPro" id="IPR024222">
    <property type="entry name" value="Ten1_fungal"/>
</dbReference>
<evidence type="ECO:0000313" key="3">
    <source>
        <dbReference type="Proteomes" id="UP000091956"/>
    </source>
</evidence>
<reference evidence="2 3" key="1">
    <citation type="submission" date="2016-03" db="EMBL/GenBank/DDBJ databases">
        <title>Comparative genomics of Pseudogymnoascus destructans, the fungus causing white-nose syndrome of bats.</title>
        <authorList>
            <person name="Palmer J.M."/>
            <person name="Drees K.P."/>
            <person name="Foster J.T."/>
            <person name="Lindner D.L."/>
        </authorList>
    </citation>
    <scope>NUCLEOTIDE SEQUENCE [LARGE SCALE GENOMIC DNA]</scope>
    <source>
        <strain evidence="2 3">UAMH 10579</strain>
    </source>
</reference>
<dbReference type="Pfam" id="PF12658">
    <property type="entry name" value="Ten1"/>
    <property type="match status" value="1"/>
</dbReference>
<dbReference type="GO" id="GO:0016233">
    <property type="term" value="P:telomere capping"/>
    <property type="evidence" value="ECO:0007669"/>
    <property type="project" value="InterPro"/>
</dbReference>
<dbReference type="Gene3D" id="2.40.50.140">
    <property type="entry name" value="Nucleic acid-binding proteins"/>
    <property type="match status" value="1"/>
</dbReference>
<dbReference type="GeneID" id="28838026"/>
<dbReference type="GO" id="GO:0043047">
    <property type="term" value="F:single-stranded telomeric DNA binding"/>
    <property type="evidence" value="ECO:0007669"/>
    <property type="project" value="InterPro"/>
</dbReference>
<reference evidence="3" key="2">
    <citation type="journal article" date="2018" name="Nat. Commun.">
        <title>Extreme sensitivity to ultraviolet light in the fungal pathogen causing white-nose syndrome of bats.</title>
        <authorList>
            <person name="Palmer J.M."/>
            <person name="Drees K.P."/>
            <person name="Foster J.T."/>
            <person name="Lindner D.L."/>
        </authorList>
    </citation>
    <scope>NUCLEOTIDE SEQUENCE [LARGE SCALE GENOMIC DNA]</scope>
    <source>
        <strain evidence="3">UAMH 10579</strain>
    </source>
</reference>
<dbReference type="GO" id="GO:1990879">
    <property type="term" value="C:CST complex"/>
    <property type="evidence" value="ECO:0007669"/>
    <property type="project" value="InterPro"/>
</dbReference>
<feature type="compositionally biased region" description="Basic and acidic residues" evidence="1">
    <location>
        <begin position="115"/>
        <end position="141"/>
    </location>
</feature>
<dbReference type="OrthoDB" id="5275361at2759"/>
<feature type="region of interest" description="Disordered" evidence="1">
    <location>
        <begin position="43"/>
        <end position="63"/>
    </location>
</feature>
<dbReference type="InterPro" id="IPR012340">
    <property type="entry name" value="NA-bd_OB-fold"/>
</dbReference>
<dbReference type="Proteomes" id="UP000091956">
    <property type="component" value="Unassembled WGS sequence"/>
</dbReference>
<evidence type="ECO:0008006" key="4">
    <source>
        <dbReference type="Google" id="ProtNLM"/>
    </source>
</evidence>
<feature type="compositionally biased region" description="Low complexity" evidence="1">
    <location>
        <begin position="51"/>
        <end position="63"/>
    </location>
</feature>
<proteinExistence type="predicted"/>
<accession>A0A1B8GN00</accession>
<feature type="region of interest" description="Disordered" evidence="1">
    <location>
        <begin position="98"/>
        <end position="141"/>
    </location>
</feature>
<evidence type="ECO:0000313" key="2">
    <source>
        <dbReference type="EMBL" id="OBT97207.1"/>
    </source>
</evidence>
<dbReference type="AlphaFoldDB" id="A0A1B8GN00"/>
<keyword evidence="3" id="KW-1185">Reference proteome</keyword>
<dbReference type="EMBL" id="KV460223">
    <property type="protein sequence ID" value="OBT97207.1"/>
    <property type="molecule type" value="Genomic_DNA"/>
</dbReference>
<dbReference type="RefSeq" id="XP_018130940.1">
    <property type="nucleotide sequence ID" value="XM_018274110.2"/>
</dbReference>
<gene>
    <name evidence="2" type="ORF">VE01_04640</name>
</gene>
<sequence length="177" mass="18790">MANSGPPPARLCALSDLWERGVGEKVRVLGCITNYNTTTAILTLHPPHSPSPHSSTSTATTPHNHTAQIDLSLLLSSTPPPVTAIGEWVNVIGYITSQQSAPSAPPTSAAPPTGRGERGSRRRGGKEGGSDGEETKGEHHTSIQALLLWSAGGLNVQEYEEVVRDLKAEREKTETQI</sequence>
<protein>
    <recommendedName>
        <fullName evidence="4">CST complex subunit Stn1 N-terminal domain-containing protein</fullName>
    </recommendedName>
</protein>
<evidence type="ECO:0000256" key="1">
    <source>
        <dbReference type="SAM" id="MobiDB-lite"/>
    </source>
</evidence>
<name>A0A1B8GN00_9PEZI</name>
<organism evidence="2 3">
    <name type="scientific">Pseudogymnoascus verrucosus</name>
    <dbReference type="NCBI Taxonomy" id="342668"/>
    <lineage>
        <taxon>Eukaryota</taxon>
        <taxon>Fungi</taxon>
        <taxon>Dikarya</taxon>
        <taxon>Ascomycota</taxon>
        <taxon>Pezizomycotina</taxon>
        <taxon>Leotiomycetes</taxon>
        <taxon>Thelebolales</taxon>
        <taxon>Thelebolaceae</taxon>
        <taxon>Pseudogymnoascus</taxon>
    </lineage>
</organism>